<evidence type="ECO:0000256" key="5">
    <source>
        <dbReference type="PROSITE-ProRule" id="PRU00169"/>
    </source>
</evidence>
<dbReference type="PRINTS" id="PR00038">
    <property type="entry name" value="HTHLUXR"/>
</dbReference>
<dbReference type="PANTHER" id="PTHR43214">
    <property type="entry name" value="TWO-COMPONENT RESPONSE REGULATOR"/>
    <property type="match status" value="1"/>
</dbReference>
<dbReference type="PROSITE" id="PS50110">
    <property type="entry name" value="RESPONSE_REGULATORY"/>
    <property type="match status" value="1"/>
</dbReference>
<comment type="caution">
    <text evidence="8">The sequence shown here is derived from an EMBL/GenBank/DDBJ whole genome shotgun (WGS) entry which is preliminary data.</text>
</comment>
<protein>
    <submittedName>
        <fullName evidence="8">Response regulator</fullName>
    </submittedName>
</protein>
<keyword evidence="4" id="KW-0804">Transcription</keyword>
<evidence type="ECO:0000259" key="7">
    <source>
        <dbReference type="PROSITE" id="PS50110"/>
    </source>
</evidence>
<name>A0ABV6UHW3_9ACTN</name>
<dbReference type="PANTHER" id="PTHR43214:SF24">
    <property type="entry name" value="TRANSCRIPTIONAL REGULATORY PROTEIN NARL-RELATED"/>
    <property type="match status" value="1"/>
</dbReference>
<dbReference type="InterPro" id="IPR000792">
    <property type="entry name" value="Tscrpt_reg_LuxR_C"/>
</dbReference>
<dbReference type="Gene3D" id="3.40.50.2300">
    <property type="match status" value="1"/>
</dbReference>
<dbReference type="InterPro" id="IPR011006">
    <property type="entry name" value="CheY-like_superfamily"/>
</dbReference>
<feature type="domain" description="HTH luxR-type" evidence="6">
    <location>
        <begin position="169"/>
        <end position="234"/>
    </location>
</feature>
<dbReference type="CDD" id="cd06170">
    <property type="entry name" value="LuxR_C_like"/>
    <property type="match status" value="1"/>
</dbReference>
<keyword evidence="9" id="KW-1185">Reference proteome</keyword>
<evidence type="ECO:0000259" key="6">
    <source>
        <dbReference type="PROSITE" id="PS50043"/>
    </source>
</evidence>
<dbReference type="RefSeq" id="WP_051725071.1">
    <property type="nucleotide sequence ID" value="NZ_JBHEZZ010000003.1"/>
</dbReference>
<evidence type="ECO:0000313" key="8">
    <source>
        <dbReference type="EMBL" id="MFC1401049.1"/>
    </source>
</evidence>
<dbReference type="InterPro" id="IPR039420">
    <property type="entry name" value="WalR-like"/>
</dbReference>
<dbReference type="EMBL" id="JBHEZZ010000003">
    <property type="protein sequence ID" value="MFC1401049.1"/>
    <property type="molecule type" value="Genomic_DNA"/>
</dbReference>
<dbReference type="Pfam" id="PF00196">
    <property type="entry name" value="GerE"/>
    <property type="match status" value="1"/>
</dbReference>
<dbReference type="SUPFAM" id="SSF52172">
    <property type="entry name" value="CheY-like"/>
    <property type="match status" value="1"/>
</dbReference>
<dbReference type="Pfam" id="PF00072">
    <property type="entry name" value="Response_reg"/>
    <property type="match status" value="1"/>
</dbReference>
<dbReference type="InterPro" id="IPR058245">
    <property type="entry name" value="NreC/VraR/RcsB-like_REC"/>
</dbReference>
<accession>A0ABV6UHW3</accession>
<dbReference type="InterPro" id="IPR001789">
    <property type="entry name" value="Sig_transdc_resp-reg_receiver"/>
</dbReference>
<sequence length="244" mass="26442">MTTPQSTPPPVLPSGPPPLRIVVADDHQVVRTGFAALLDTQPDFTVVGTAGDGTEAVRICRELRPDVVLMDVRMPGTDGIEATRQLTGSLPEADRPRILILTTFDLDEYVYDALRAGANGFLLKDVTAERLFDAVRIIADGEALLAPTVTRRLIGEFTRQRPPRPDDRPATALTALTDRETQVLRLLAEGLSNAEIAVRLVVTEETVKTHVSRILGKLGLRDRTQAVVAAYETGLVVPGTHEPS</sequence>
<evidence type="ECO:0000256" key="3">
    <source>
        <dbReference type="ARBA" id="ARBA00023125"/>
    </source>
</evidence>
<feature type="domain" description="Response regulatory" evidence="7">
    <location>
        <begin position="20"/>
        <end position="139"/>
    </location>
</feature>
<evidence type="ECO:0000256" key="2">
    <source>
        <dbReference type="ARBA" id="ARBA00023015"/>
    </source>
</evidence>
<organism evidence="8 9">
    <name type="scientific">Streptacidiphilus cavernicola</name>
    <dbReference type="NCBI Taxonomy" id="3342716"/>
    <lineage>
        <taxon>Bacteria</taxon>
        <taxon>Bacillati</taxon>
        <taxon>Actinomycetota</taxon>
        <taxon>Actinomycetes</taxon>
        <taxon>Kitasatosporales</taxon>
        <taxon>Streptomycetaceae</taxon>
        <taxon>Streptacidiphilus</taxon>
    </lineage>
</organism>
<dbReference type="PROSITE" id="PS00622">
    <property type="entry name" value="HTH_LUXR_1"/>
    <property type="match status" value="1"/>
</dbReference>
<proteinExistence type="predicted"/>
<dbReference type="PROSITE" id="PS50043">
    <property type="entry name" value="HTH_LUXR_2"/>
    <property type="match status" value="1"/>
</dbReference>
<evidence type="ECO:0000256" key="1">
    <source>
        <dbReference type="ARBA" id="ARBA00022553"/>
    </source>
</evidence>
<reference evidence="8 9" key="1">
    <citation type="submission" date="2024-09" db="EMBL/GenBank/DDBJ databases">
        <authorList>
            <person name="Lee S.D."/>
        </authorList>
    </citation>
    <scope>NUCLEOTIDE SEQUENCE [LARGE SCALE GENOMIC DNA]</scope>
    <source>
        <strain evidence="8 9">N1-5</strain>
    </source>
</reference>
<dbReference type="Proteomes" id="UP001592528">
    <property type="component" value="Unassembled WGS sequence"/>
</dbReference>
<feature type="modified residue" description="4-aspartylphosphate" evidence="5">
    <location>
        <position position="71"/>
    </location>
</feature>
<evidence type="ECO:0000256" key="4">
    <source>
        <dbReference type="ARBA" id="ARBA00023163"/>
    </source>
</evidence>
<dbReference type="SMART" id="SM00448">
    <property type="entry name" value="REC"/>
    <property type="match status" value="1"/>
</dbReference>
<evidence type="ECO:0000313" key="9">
    <source>
        <dbReference type="Proteomes" id="UP001592528"/>
    </source>
</evidence>
<dbReference type="CDD" id="cd17535">
    <property type="entry name" value="REC_NarL-like"/>
    <property type="match status" value="1"/>
</dbReference>
<keyword evidence="2" id="KW-0805">Transcription regulation</keyword>
<dbReference type="SMART" id="SM00421">
    <property type="entry name" value="HTH_LUXR"/>
    <property type="match status" value="1"/>
</dbReference>
<keyword evidence="3" id="KW-0238">DNA-binding</keyword>
<gene>
    <name evidence="8" type="ORF">ACEZDJ_07095</name>
</gene>
<keyword evidence="1 5" id="KW-0597">Phosphoprotein</keyword>